<dbReference type="AlphaFoldDB" id="A0A0K2V9T8"/>
<protein>
    <submittedName>
        <fullName evidence="1">Uncharacterized protein</fullName>
    </submittedName>
</protein>
<dbReference type="EMBL" id="HACA01029888">
    <property type="protein sequence ID" value="CDW47249.1"/>
    <property type="molecule type" value="Transcribed_RNA"/>
</dbReference>
<name>A0A0K2V9T8_LEPSM</name>
<evidence type="ECO:0000313" key="1">
    <source>
        <dbReference type="EMBL" id="CDW47249.1"/>
    </source>
</evidence>
<organism evidence="1">
    <name type="scientific">Lepeophtheirus salmonis</name>
    <name type="common">Salmon louse</name>
    <name type="synonym">Caligus salmonis</name>
    <dbReference type="NCBI Taxonomy" id="72036"/>
    <lineage>
        <taxon>Eukaryota</taxon>
        <taxon>Metazoa</taxon>
        <taxon>Ecdysozoa</taxon>
        <taxon>Arthropoda</taxon>
        <taxon>Crustacea</taxon>
        <taxon>Multicrustacea</taxon>
        <taxon>Hexanauplia</taxon>
        <taxon>Copepoda</taxon>
        <taxon>Siphonostomatoida</taxon>
        <taxon>Caligidae</taxon>
        <taxon>Lepeophtheirus</taxon>
    </lineage>
</organism>
<accession>A0A0K2V9T8</accession>
<reference evidence="1" key="1">
    <citation type="submission" date="2014-05" db="EMBL/GenBank/DDBJ databases">
        <authorList>
            <person name="Chronopoulou M."/>
        </authorList>
    </citation>
    <scope>NUCLEOTIDE SEQUENCE</scope>
    <source>
        <tissue evidence="1">Whole organism</tissue>
    </source>
</reference>
<proteinExistence type="predicted"/>
<sequence>MGHSFPSGCERLLFIMYKQNTKVTLWSRILYICSFF</sequence>